<gene>
    <name evidence="3" type="ORF">KY290_019538</name>
</gene>
<feature type="compositionally biased region" description="Basic and acidic residues" evidence="1">
    <location>
        <begin position="585"/>
        <end position="594"/>
    </location>
</feature>
<comment type="caution">
    <text evidence="3">The sequence shown here is derived from an EMBL/GenBank/DDBJ whole genome shotgun (WGS) entry which is preliminary data.</text>
</comment>
<dbReference type="InterPro" id="IPR040256">
    <property type="entry name" value="At4g02000-like"/>
</dbReference>
<dbReference type="Pfam" id="PF14111">
    <property type="entry name" value="DUF4283"/>
    <property type="match status" value="1"/>
</dbReference>
<feature type="region of interest" description="Disordered" evidence="1">
    <location>
        <begin position="180"/>
        <end position="259"/>
    </location>
</feature>
<keyword evidence="4" id="KW-1185">Reference proteome</keyword>
<dbReference type="Proteomes" id="UP000826656">
    <property type="component" value="Unassembled WGS sequence"/>
</dbReference>
<evidence type="ECO:0000259" key="2">
    <source>
        <dbReference type="Pfam" id="PF14111"/>
    </source>
</evidence>
<dbReference type="PANTHER" id="PTHR31286">
    <property type="entry name" value="GLYCINE-RICH CELL WALL STRUCTURAL PROTEIN 1.8-LIKE"/>
    <property type="match status" value="1"/>
</dbReference>
<feature type="region of interest" description="Disordered" evidence="1">
    <location>
        <begin position="545"/>
        <end position="598"/>
    </location>
</feature>
<feature type="region of interest" description="Disordered" evidence="1">
    <location>
        <begin position="1"/>
        <end position="75"/>
    </location>
</feature>
<feature type="compositionally biased region" description="Polar residues" evidence="1">
    <location>
        <begin position="647"/>
        <end position="672"/>
    </location>
</feature>
<protein>
    <recommendedName>
        <fullName evidence="2">DUF4283 domain-containing protein</fullName>
    </recommendedName>
</protein>
<feature type="region of interest" description="Disordered" evidence="1">
    <location>
        <begin position="610"/>
        <end position="672"/>
    </location>
</feature>
<reference evidence="3 4" key="1">
    <citation type="journal article" date="2021" name="bioRxiv">
        <title>Chromosome-scale and haplotype-resolved genome assembly of a tetraploid potato cultivar.</title>
        <authorList>
            <person name="Sun H."/>
            <person name="Jiao W.-B."/>
            <person name="Krause K."/>
            <person name="Campoy J.A."/>
            <person name="Goel M."/>
            <person name="Folz-Donahue K."/>
            <person name="Kukat C."/>
            <person name="Huettel B."/>
            <person name="Schneeberger K."/>
        </authorList>
    </citation>
    <scope>NUCLEOTIDE SEQUENCE [LARGE SCALE GENOMIC DNA]</scope>
    <source>
        <strain evidence="3">SolTubOtavaFocal</strain>
        <tissue evidence="3">Leaves</tissue>
    </source>
</reference>
<feature type="domain" description="DUF4283" evidence="2">
    <location>
        <begin position="345"/>
        <end position="429"/>
    </location>
</feature>
<feature type="compositionally biased region" description="Low complexity" evidence="1">
    <location>
        <begin position="273"/>
        <end position="284"/>
    </location>
</feature>
<evidence type="ECO:0000313" key="4">
    <source>
        <dbReference type="Proteomes" id="UP000826656"/>
    </source>
</evidence>
<feature type="compositionally biased region" description="Polar residues" evidence="1">
    <location>
        <begin position="218"/>
        <end position="230"/>
    </location>
</feature>
<name>A0ABQ7VKC7_SOLTU</name>
<sequence>MDGGITGGKESGEPRTQVTGVHEKFGKGTDSSPLDIHLTDISSNLEGGNTNNTQSVHPDEDAMNSSKGTSRKTQAIDNNKSFLVPDARTNDQLLSALHTSGTPTTHEETHQMQEMAMNIQHANAHSKRNQITESSTAEAQSSNFSFGIRGNSMNVIPNDNPSVMQDASQGRTMEIVQLDQQRQNVQTSQSRQSKGKEVQTGHKDKEGQKNQNEDANHQGGTSRTQLNSTKATREYQDNFPRISNNFARYDPNLPKSKTVDNQASINVGQVEKNLSNQQQSRSQNPKQDNIPEPAPFTIVQSFAARLRYNQSKNETPIVLNSPVHTTRQGLPVVLLDEDDYNIKLAESCKHTLVGKFTNTMPKMELIRKSFTLQTQLTGGVKITHFNSRHVYIDLDNEFDYVTVWTKQRMSIEGQLMRIQTWTPDFTPEEEAPIVPVWVALPELPWHCYNKVVLTTILSSIGKVLYLNSPSSQKTRGSMARVKIQIDLTKERPPHIWLGFKNSDPNKGRWQKIQYEGIPDYCHYCKHQGHVENVCTIKRRDDEFQKRKEMEAEKKSKTKGEQEKGINKNQVQDHSKSATQATQQSEQREDCRPGENTKQVQQHILTTQVQIHQEQEVGDQEEHWQIQRKKQNKNQEQSNPKTVWRPVSPQQKGAKNSKQQETTIRYTSYNSYS</sequence>
<feature type="compositionally biased region" description="Polar residues" evidence="1">
    <location>
        <begin position="180"/>
        <end position="192"/>
    </location>
</feature>
<feature type="region of interest" description="Disordered" evidence="1">
    <location>
        <begin position="122"/>
        <end position="145"/>
    </location>
</feature>
<evidence type="ECO:0000256" key="1">
    <source>
        <dbReference type="SAM" id="MobiDB-lite"/>
    </source>
</evidence>
<proteinExistence type="predicted"/>
<feature type="compositionally biased region" description="Basic and acidic residues" evidence="1">
    <location>
        <begin position="545"/>
        <end position="575"/>
    </location>
</feature>
<feature type="region of interest" description="Disordered" evidence="1">
    <location>
        <begin position="272"/>
        <end position="294"/>
    </location>
</feature>
<feature type="compositionally biased region" description="Basic and acidic residues" evidence="1">
    <location>
        <begin position="194"/>
        <end position="216"/>
    </location>
</feature>
<accession>A0ABQ7VKC7</accession>
<feature type="compositionally biased region" description="Polar residues" evidence="1">
    <location>
        <begin position="129"/>
        <end position="145"/>
    </location>
</feature>
<evidence type="ECO:0000313" key="3">
    <source>
        <dbReference type="EMBL" id="KAH0763465.1"/>
    </source>
</evidence>
<feature type="compositionally biased region" description="Polar residues" evidence="1">
    <location>
        <begin position="63"/>
        <end position="75"/>
    </location>
</feature>
<dbReference type="InterPro" id="IPR025558">
    <property type="entry name" value="DUF4283"/>
</dbReference>
<feature type="compositionally biased region" description="Polar residues" evidence="1">
    <location>
        <begin position="40"/>
        <end position="56"/>
    </location>
</feature>
<organism evidence="3 4">
    <name type="scientific">Solanum tuberosum</name>
    <name type="common">Potato</name>
    <dbReference type="NCBI Taxonomy" id="4113"/>
    <lineage>
        <taxon>Eukaryota</taxon>
        <taxon>Viridiplantae</taxon>
        <taxon>Streptophyta</taxon>
        <taxon>Embryophyta</taxon>
        <taxon>Tracheophyta</taxon>
        <taxon>Spermatophyta</taxon>
        <taxon>Magnoliopsida</taxon>
        <taxon>eudicotyledons</taxon>
        <taxon>Gunneridae</taxon>
        <taxon>Pentapetalae</taxon>
        <taxon>asterids</taxon>
        <taxon>lamiids</taxon>
        <taxon>Solanales</taxon>
        <taxon>Solanaceae</taxon>
        <taxon>Solanoideae</taxon>
        <taxon>Solaneae</taxon>
        <taxon>Solanum</taxon>
    </lineage>
</organism>
<dbReference type="PANTHER" id="PTHR31286:SF177">
    <property type="entry name" value="ENDONUCLEASE_EXONUCLEASE_PHOSPHATASE"/>
    <property type="match status" value="1"/>
</dbReference>
<dbReference type="EMBL" id="JAIVGD010000013">
    <property type="protein sequence ID" value="KAH0763465.1"/>
    <property type="molecule type" value="Genomic_DNA"/>
</dbReference>